<dbReference type="InterPro" id="IPR016131">
    <property type="entry name" value="Haemerythrin_Fe_BS"/>
</dbReference>
<keyword evidence="2" id="KW-0813">Transport</keyword>
<keyword evidence="3" id="KW-0479">Metal-binding</keyword>
<dbReference type="NCBIfam" id="NF033749">
    <property type="entry name" value="bact_hemeryth"/>
    <property type="match status" value="1"/>
</dbReference>
<evidence type="ECO:0000256" key="2">
    <source>
        <dbReference type="ARBA" id="ARBA00022621"/>
    </source>
</evidence>
<dbReference type="OrthoDB" id="9774644at2"/>
<dbReference type="SUPFAM" id="SSF47188">
    <property type="entry name" value="Hemerythrin-like"/>
    <property type="match status" value="1"/>
</dbReference>
<sequence length="135" mass="15232">MALIQWNTSLSVNIAEIDTQHQRLISMINELNDAMLQGRGKDVLGKIIAGLVSYTATHFATEEKYFDRHGYPASNAHKQEHRDFTAKVSEFKQGFDEGRLGLSVSVMNFLGDWLRNHIKGSDMDYSPFLTGKGVR</sequence>
<dbReference type="PANTHER" id="PTHR37164">
    <property type="entry name" value="BACTERIOHEMERYTHRIN"/>
    <property type="match status" value="1"/>
</dbReference>
<evidence type="ECO:0000256" key="1">
    <source>
        <dbReference type="ARBA" id="ARBA00010587"/>
    </source>
</evidence>
<dbReference type="Proteomes" id="UP000002534">
    <property type="component" value="Chromosome"/>
</dbReference>
<keyword evidence="4" id="KW-0408">Iron</keyword>
<dbReference type="NCBIfam" id="TIGR02481">
    <property type="entry name" value="hemeryth_dom"/>
    <property type="match status" value="1"/>
</dbReference>
<dbReference type="EMBL" id="CP000142">
    <property type="protein sequence ID" value="ABA87768.1"/>
    <property type="molecule type" value="Genomic_DNA"/>
</dbReference>
<dbReference type="InterPro" id="IPR035938">
    <property type="entry name" value="Hemerythrin-like_sf"/>
</dbReference>
<keyword evidence="2" id="KW-0561">Oxygen transport</keyword>
<comment type="similarity">
    <text evidence="1">Belongs to the hemerythrin family.</text>
</comment>
<dbReference type="Pfam" id="PF01814">
    <property type="entry name" value="Hemerythrin"/>
    <property type="match status" value="1"/>
</dbReference>
<dbReference type="RefSeq" id="WP_011340197.1">
    <property type="nucleotide sequence ID" value="NC_007498.2"/>
</dbReference>
<evidence type="ECO:0000259" key="5">
    <source>
        <dbReference type="Pfam" id="PF01814"/>
    </source>
</evidence>
<dbReference type="Gene3D" id="1.20.120.50">
    <property type="entry name" value="Hemerythrin-like"/>
    <property type="match status" value="1"/>
</dbReference>
<evidence type="ECO:0000256" key="4">
    <source>
        <dbReference type="ARBA" id="ARBA00023004"/>
    </source>
</evidence>
<name>Q3A776_SYNC1</name>
<organism evidence="6 7">
    <name type="scientific">Syntrophotalea carbinolica (strain DSM 2380 / NBRC 103641 / GraBd1)</name>
    <name type="common">Pelobacter carbinolicus</name>
    <dbReference type="NCBI Taxonomy" id="338963"/>
    <lineage>
        <taxon>Bacteria</taxon>
        <taxon>Pseudomonadati</taxon>
        <taxon>Thermodesulfobacteriota</taxon>
        <taxon>Desulfuromonadia</taxon>
        <taxon>Desulfuromonadales</taxon>
        <taxon>Syntrophotaleaceae</taxon>
        <taxon>Syntrophotalea</taxon>
    </lineage>
</organism>
<dbReference type="GO" id="GO:0005344">
    <property type="term" value="F:oxygen carrier activity"/>
    <property type="evidence" value="ECO:0007669"/>
    <property type="project" value="UniProtKB-KW"/>
</dbReference>
<protein>
    <submittedName>
        <fullName evidence="6">Hemerythrin family protein</fullName>
    </submittedName>
</protein>
<accession>Q3A776</accession>
<keyword evidence="7" id="KW-1185">Reference proteome</keyword>
<dbReference type="STRING" id="338963.Pcar_0508"/>
<dbReference type="AlphaFoldDB" id="Q3A776"/>
<dbReference type="InterPro" id="IPR012312">
    <property type="entry name" value="Hemerythrin-like"/>
</dbReference>
<dbReference type="eggNOG" id="COG2703">
    <property type="taxonomic scope" value="Bacteria"/>
</dbReference>
<dbReference type="InterPro" id="IPR050669">
    <property type="entry name" value="Hemerythrin"/>
</dbReference>
<dbReference type="GO" id="GO:0046872">
    <property type="term" value="F:metal ion binding"/>
    <property type="evidence" value="ECO:0007669"/>
    <property type="project" value="UniProtKB-KW"/>
</dbReference>
<evidence type="ECO:0000313" key="6">
    <source>
        <dbReference type="EMBL" id="ABA87768.1"/>
    </source>
</evidence>
<dbReference type="InterPro" id="IPR012827">
    <property type="entry name" value="Hemerythrin_metal-bd"/>
</dbReference>
<dbReference type="PANTHER" id="PTHR37164:SF1">
    <property type="entry name" value="BACTERIOHEMERYTHRIN"/>
    <property type="match status" value="1"/>
</dbReference>
<dbReference type="HOGENOM" id="CLU_086902_3_1_7"/>
<gene>
    <name evidence="6" type="ordered locus">Pcar_0508</name>
</gene>
<evidence type="ECO:0000313" key="7">
    <source>
        <dbReference type="Proteomes" id="UP000002534"/>
    </source>
</evidence>
<dbReference type="PROSITE" id="PS00550">
    <property type="entry name" value="HEMERYTHRINS"/>
    <property type="match status" value="1"/>
</dbReference>
<evidence type="ECO:0000256" key="3">
    <source>
        <dbReference type="ARBA" id="ARBA00022723"/>
    </source>
</evidence>
<reference evidence="6 7" key="2">
    <citation type="journal article" date="2012" name="BMC Genomics">
        <title>The genome of Pelobacter carbinolicus reveals surprising metabolic capabilities and physiological features.</title>
        <authorList>
            <person name="Aklujkar M."/>
            <person name="Haveman S.A."/>
            <person name="Didonato R.Jr."/>
            <person name="Chertkov O."/>
            <person name="Han C.S."/>
            <person name="Land M.L."/>
            <person name="Brown P."/>
            <person name="Lovley D.R."/>
        </authorList>
    </citation>
    <scope>NUCLEOTIDE SEQUENCE [LARGE SCALE GENOMIC DNA]</scope>
    <source>
        <strain evidence="7">DSM 2380 / NBRC 103641 / GraBd1</strain>
    </source>
</reference>
<feature type="domain" description="Hemerythrin-like" evidence="5">
    <location>
        <begin position="14"/>
        <end position="129"/>
    </location>
</feature>
<proteinExistence type="inferred from homology"/>
<reference evidence="7" key="1">
    <citation type="submission" date="2005-10" db="EMBL/GenBank/DDBJ databases">
        <title>Complete sequence of Pelobacter carbinolicus DSM 2380.</title>
        <authorList>
            <person name="Copeland A."/>
            <person name="Lucas S."/>
            <person name="Lapidus A."/>
            <person name="Barry K."/>
            <person name="Detter J.C."/>
            <person name="Glavina T."/>
            <person name="Hammon N."/>
            <person name="Israni S."/>
            <person name="Pitluck S."/>
            <person name="Chertkov O."/>
            <person name="Schmutz J."/>
            <person name="Larimer F."/>
            <person name="Land M."/>
            <person name="Kyrpides N."/>
            <person name="Ivanova N."/>
            <person name="Richardson P."/>
        </authorList>
    </citation>
    <scope>NUCLEOTIDE SEQUENCE [LARGE SCALE GENOMIC DNA]</scope>
    <source>
        <strain evidence="7">DSM 2380 / NBRC 103641 / GraBd1</strain>
    </source>
</reference>
<dbReference type="CDD" id="cd12107">
    <property type="entry name" value="Hemerythrin"/>
    <property type="match status" value="1"/>
</dbReference>
<dbReference type="KEGG" id="pca:Pcar_0508"/>